<evidence type="ECO:0000313" key="7">
    <source>
        <dbReference type="EMBL" id="KKW37196.1"/>
    </source>
</evidence>
<dbReference type="SUPFAM" id="SSF53756">
    <property type="entry name" value="UDP-Glycosyltransferase/glycogen phosphorylase"/>
    <property type="match status" value="1"/>
</dbReference>
<dbReference type="PRINTS" id="PR01652">
    <property type="entry name" value="SHAPEPROTEIN"/>
</dbReference>
<evidence type="ECO:0000256" key="2">
    <source>
        <dbReference type="ARBA" id="ARBA00022960"/>
    </source>
</evidence>
<dbReference type="NCBIfam" id="NF010539">
    <property type="entry name" value="PRK13927.1"/>
    <property type="match status" value="1"/>
</dbReference>
<dbReference type="PANTHER" id="PTHR46401">
    <property type="entry name" value="GLYCOSYLTRANSFERASE WBBK-RELATED"/>
    <property type="match status" value="1"/>
</dbReference>
<comment type="caution">
    <text evidence="4">Lacks conserved residue(s) required for the propagation of feature annotation.</text>
</comment>
<dbReference type="HAMAP" id="MF_02207">
    <property type="entry name" value="MreB"/>
    <property type="match status" value="1"/>
</dbReference>
<comment type="similarity">
    <text evidence="3 4">Belongs to the FtsA/MreB family.</text>
</comment>
<evidence type="ECO:0000256" key="1">
    <source>
        <dbReference type="ARBA" id="ARBA00022679"/>
    </source>
</evidence>
<dbReference type="Pfam" id="PF00534">
    <property type="entry name" value="Glycos_transf_1"/>
    <property type="match status" value="1"/>
</dbReference>
<dbReference type="Gene3D" id="3.40.50.2000">
    <property type="entry name" value="Glycogen Phosphorylase B"/>
    <property type="match status" value="2"/>
</dbReference>
<dbReference type="GO" id="GO:0016757">
    <property type="term" value="F:glycosyltransferase activity"/>
    <property type="evidence" value="ECO:0007669"/>
    <property type="project" value="InterPro"/>
</dbReference>
<dbReference type="InterPro" id="IPR043129">
    <property type="entry name" value="ATPase_NBD"/>
</dbReference>
<keyword evidence="4" id="KW-0547">Nucleotide-binding</keyword>
<comment type="subunit">
    <text evidence="4">Forms polymers.</text>
</comment>
<feature type="domain" description="Glycosyl transferase family 1" evidence="5">
    <location>
        <begin position="497"/>
        <end position="653"/>
    </location>
</feature>
<dbReference type="InterPro" id="IPR001296">
    <property type="entry name" value="Glyco_trans_1"/>
</dbReference>
<dbReference type="GO" id="GO:0008360">
    <property type="term" value="P:regulation of cell shape"/>
    <property type="evidence" value="ECO:0007669"/>
    <property type="project" value="UniProtKB-UniRule"/>
</dbReference>
<dbReference type="Pfam" id="PF06723">
    <property type="entry name" value="MreB_Mbl"/>
    <property type="match status" value="1"/>
</dbReference>
<dbReference type="Gene3D" id="3.30.420.40">
    <property type="match status" value="2"/>
</dbReference>
<keyword evidence="4" id="KW-0963">Cytoplasm</keyword>
<dbReference type="EMBL" id="LCRM01000001">
    <property type="protein sequence ID" value="KKW37196.1"/>
    <property type="molecule type" value="Genomic_DNA"/>
</dbReference>
<evidence type="ECO:0000313" key="8">
    <source>
        <dbReference type="Proteomes" id="UP000034290"/>
    </source>
</evidence>
<evidence type="ECO:0000256" key="3">
    <source>
        <dbReference type="ARBA" id="ARBA00023458"/>
    </source>
</evidence>
<feature type="binding site" evidence="4">
    <location>
        <begin position="207"/>
        <end position="210"/>
    </location>
    <ligand>
        <name>ATP</name>
        <dbReference type="ChEBI" id="CHEBI:30616"/>
    </ligand>
</feature>
<dbReference type="PATRIC" id="fig|1618650.3.peg.13"/>
<dbReference type="GO" id="GO:0000902">
    <property type="term" value="P:cell morphogenesis"/>
    <property type="evidence" value="ECO:0007669"/>
    <property type="project" value="InterPro"/>
</dbReference>
<keyword evidence="2 4" id="KW-0133">Cell shape</keyword>
<dbReference type="InterPro" id="IPR028098">
    <property type="entry name" value="Glyco_trans_4-like_N"/>
</dbReference>
<keyword evidence="4" id="KW-0067">ATP-binding</keyword>
<dbReference type="AlphaFoldDB" id="A0A0G1Y1V1"/>
<dbReference type="InterPro" id="IPR004753">
    <property type="entry name" value="MreB"/>
</dbReference>
<accession>A0A0G1Y1V1</accession>
<gene>
    <name evidence="4" type="primary">mreB</name>
    <name evidence="7" type="ORF">UY81_C0001G0012</name>
</gene>
<name>A0A0G1Y1V1_9BACT</name>
<organism evidence="7 8">
    <name type="scientific">Candidatus Giovannonibacteria bacterium GW2011_GWA2_53_7</name>
    <dbReference type="NCBI Taxonomy" id="1618650"/>
    <lineage>
        <taxon>Bacteria</taxon>
        <taxon>Candidatus Giovannoniibacteriota</taxon>
    </lineage>
</organism>
<comment type="subcellular location">
    <subcellularLocation>
        <location evidence="4">Cytoplasm</location>
    </subcellularLocation>
    <text evidence="4">Membrane-associated.</text>
</comment>
<dbReference type="Pfam" id="PF13439">
    <property type="entry name" value="Glyco_transf_4"/>
    <property type="match status" value="1"/>
</dbReference>
<protein>
    <recommendedName>
        <fullName evidence="4">Cell shape-determining protein MreB</fullName>
    </recommendedName>
</protein>
<dbReference type="Proteomes" id="UP000034290">
    <property type="component" value="Unassembled WGS sequence"/>
</dbReference>
<evidence type="ECO:0000259" key="5">
    <source>
        <dbReference type="Pfam" id="PF00534"/>
    </source>
</evidence>
<dbReference type="PANTHER" id="PTHR46401:SF2">
    <property type="entry name" value="GLYCOSYLTRANSFERASE WBBK-RELATED"/>
    <property type="match status" value="1"/>
</dbReference>
<feature type="domain" description="Glycosyltransferase subfamily 4-like N-terminal" evidence="6">
    <location>
        <begin position="366"/>
        <end position="478"/>
    </location>
</feature>
<keyword evidence="1" id="KW-0808">Transferase</keyword>
<comment type="caution">
    <text evidence="7">The sequence shown here is derived from an EMBL/GenBank/DDBJ whole genome shotgun (WGS) entry which is preliminary data.</text>
</comment>
<evidence type="ECO:0000259" key="6">
    <source>
        <dbReference type="Pfam" id="PF13439"/>
    </source>
</evidence>
<dbReference type="InterPro" id="IPR056546">
    <property type="entry name" value="MreB_MamK-like"/>
</dbReference>
<evidence type="ECO:0000256" key="4">
    <source>
        <dbReference type="HAMAP-Rule" id="MF_02207"/>
    </source>
</evidence>
<dbReference type="GO" id="GO:0005737">
    <property type="term" value="C:cytoplasm"/>
    <property type="evidence" value="ECO:0007669"/>
    <property type="project" value="UniProtKB-SubCell"/>
</dbReference>
<feature type="binding site" evidence="4">
    <location>
        <begin position="159"/>
        <end position="161"/>
    </location>
    <ligand>
        <name>ATP</name>
        <dbReference type="ChEBI" id="CHEBI:30616"/>
    </ligand>
</feature>
<proteinExistence type="inferred from homology"/>
<dbReference type="CDD" id="cd03809">
    <property type="entry name" value="GT4_MtfB-like"/>
    <property type="match status" value="1"/>
</dbReference>
<sequence length="688" mass="76213">MANVFQKKIGIDLGTTTVLVYVPKRGIIIQEPSVVAISTIDKKVLAVGKEAKDMLGRTPDTIVARRPLKDGVIADYRVTEAMLRYFINKAVGGFRLFRPEVMVAVPGGITSTERRAVIDATRAAGAREAYVIKEPIVAAIGANIPIGSPSGHMIIDIGGGTSEMAVISLGGIVASESVRIGGVKFDLAIQEYTRRKYGLAIGERTSEDIKIQIGSAIFLEDKLSMEVKGRDMITGLPKIIRGLLCRGVRLNYEISTSSWRKRQVCRRTLQTILNNVWRKERGSLLKIWKLTREVFLPISMRLGVDAVAANQDMRTGAGEYAFRLLTAMMKESSLSGEVSLYTERPLVASWPKLPEGWQSRVLPWPLPGWSTLRLNVELLKGGSDVFFFPASALPWWAPSLHSKKRASVATVHDIGFDRVPGVYASSDRRRQRKVLRRVIKKCAHLIAISEFTKSELVALHHVDPARVSVVPLGIDRDRYRPASPEAVLEIKRKYHLSQNYFLFISRVDAKKNLENLIRAFTIFKETRGFGDPHELVIAGPAGFGFAFIKATVEASPVRDAIHLIGPISEEEKIALYTGALGYVNLSWYEGFGLTPLEATACGTPSLLSDIPAHREVMGEGARYVSPKAPDEIASAWKHFAEEPSLREGHLKKAQERLGLFSWEVSAKRTWEILQGTRAPETLFQPKAL</sequence>
<dbReference type="SUPFAM" id="SSF53067">
    <property type="entry name" value="Actin-like ATPase domain"/>
    <property type="match status" value="2"/>
</dbReference>
<dbReference type="CDD" id="cd10225">
    <property type="entry name" value="ASKHA_NBD_MreB-like"/>
    <property type="match status" value="1"/>
</dbReference>
<dbReference type="GO" id="GO:0005524">
    <property type="term" value="F:ATP binding"/>
    <property type="evidence" value="ECO:0007669"/>
    <property type="project" value="UniProtKB-KW"/>
</dbReference>
<reference evidence="7 8" key="1">
    <citation type="journal article" date="2015" name="Nature">
        <title>rRNA introns, odd ribosomes, and small enigmatic genomes across a large radiation of phyla.</title>
        <authorList>
            <person name="Brown C.T."/>
            <person name="Hug L.A."/>
            <person name="Thomas B.C."/>
            <person name="Sharon I."/>
            <person name="Castelle C.J."/>
            <person name="Singh A."/>
            <person name="Wilkins M.J."/>
            <person name="Williams K.H."/>
            <person name="Banfield J.F."/>
        </authorList>
    </citation>
    <scope>NUCLEOTIDE SEQUENCE [LARGE SCALE GENOMIC DNA]</scope>
</reference>
<comment type="function">
    <text evidence="4">Forms membrane-associated dynamic filaments that are essential for cell shape determination. Acts by regulating cell wall synthesis and cell elongation, and thus cell shape. A feedback loop between cell geometry and MreB localization may maintain elongated cell shape by targeting cell wall growth to regions of negative cell wall curvature.</text>
</comment>